<comment type="caution">
    <text evidence="2">The sequence shown here is derived from an EMBL/GenBank/DDBJ whole genome shotgun (WGS) entry which is preliminary data.</text>
</comment>
<evidence type="ECO:0000313" key="2">
    <source>
        <dbReference type="EMBL" id="SOZ74187.1"/>
    </source>
</evidence>
<protein>
    <submittedName>
        <fullName evidence="2">Uncharacterized protein</fullName>
    </submittedName>
</protein>
<evidence type="ECO:0000256" key="1">
    <source>
        <dbReference type="SAM" id="MobiDB-lite"/>
    </source>
</evidence>
<feature type="compositionally biased region" description="Basic residues" evidence="1">
    <location>
        <begin position="49"/>
        <end position="58"/>
    </location>
</feature>
<dbReference type="Proteomes" id="UP000256952">
    <property type="component" value="Chromosome CBM2613_b"/>
</dbReference>
<gene>
    <name evidence="2" type="ORF">CBM2613_B80051</name>
</gene>
<dbReference type="AlphaFoldDB" id="A0A375EFV9"/>
<reference evidence="2" key="1">
    <citation type="submission" date="2018-01" db="EMBL/GenBank/DDBJ databases">
        <authorList>
            <person name="Clerissi C."/>
        </authorList>
    </citation>
    <scope>NUCLEOTIDE SEQUENCE</scope>
    <source>
        <strain evidence="2">Cupriavidus taiwanensis STM 8556</strain>
    </source>
</reference>
<feature type="region of interest" description="Disordered" evidence="1">
    <location>
        <begin position="49"/>
        <end position="78"/>
    </location>
</feature>
<dbReference type="EMBL" id="OFTH01000050">
    <property type="protein sequence ID" value="SOZ74187.1"/>
    <property type="molecule type" value="Genomic_DNA"/>
</dbReference>
<proteinExistence type="predicted"/>
<accession>A0A375EFV9</accession>
<feature type="compositionally biased region" description="Polar residues" evidence="1">
    <location>
        <begin position="59"/>
        <end position="78"/>
    </location>
</feature>
<name>A0A375EFV9_9BURK</name>
<organism evidence="2">
    <name type="scientific">Cupriavidus taiwanensis</name>
    <dbReference type="NCBI Taxonomy" id="164546"/>
    <lineage>
        <taxon>Bacteria</taxon>
        <taxon>Pseudomonadati</taxon>
        <taxon>Pseudomonadota</taxon>
        <taxon>Betaproteobacteria</taxon>
        <taxon>Burkholderiales</taxon>
        <taxon>Burkholderiaceae</taxon>
        <taxon>Cupriavidus</taxon>
    </lineage>
</organism>
<sequence length="78" mass="8501">MIGEEAGSVGQLKVGDVVTVECKERCRGHEGDRPGDALFASFLSLDRKGGRRLRRRNSHASQARPPTTVPTQSQTLKP</sequence>